<feature type="coiled-coil region" evidence="1">
    <location>
        <begin position="169"/>
        <end position="200"/>
    </location>
</feature>
<keyword evidence="4" id="KW-1185">Reference proteome</keyword>
<gene>
    <name evidence="3" type="ORF">TQ33_1546</name>
</gene>
<dbReference type="OrthoDB" id="9204728at2"/>
<evidence type="ECO:0000313" key="3">
    <source>
        <dbReference type="EMBL" id="AKE52492.1"/>
    </source>
</evidence>
<evidence type="ECO:0000256" key="2">
    <source>
        <dbReference type="SAM" id="Phobius"/>
    </source>
</evidence>
<dbReference type="STRING" id="914150.TQ33_1546"/>
<accession>A0A0F6TRU3</accession>
<keyword evidence="2" id="KW-1133">Transmembrane helix</keyword>
<keyword evidence="1" id="KW-0175">Coiled coil</keyword>
<feature type="transmembrane region" description="Helical" evidence="2">
    <location>
        <begin position="137"/>
        <end position="162"/>
    </location>
</feature>
<keyword evidence="2" id="KW-0812">Transmembrane</keyword>
<evidence type="ECO:0000313" key="4">
    <source>
        <dbReference type="Proteomes" id="UP000034071"/>
    </source>
</evidence>
<name>A0A0F6TRU3_9GAMM</name>
<keyword evidence="2" id="KW-0472">Membrane</keyword>
<evidence type="ECO:0000256" key="1">
    <source>
        <dbReference type="SAM" id="Coils"/>
    </source>
</evidence>
<proteinExistence type="predicted"/>
<dbReference type="AlphaFoldDB" id="A0A0F6TRU3"/>
<reference evidence="3 4" key="1">
    <citation type="submission" date="2015-02" db="EMBL/GenBank/DDBJ databases">
        <title>Complete genome sequence of Kangiella geojedonensis strain YCS-5T.</title>
        <authorList>
            <person name="Kim K.M."/>
        </authorList>
    </citation>
    <scope>NUCLEOTIDE SEQUENCE [LARGE SCALE GENOMIC DNA]</scope>
    <source>
        <strain evidence="3 4">YCS-5</strain>
    </source>
</reference>
<organism evidence="3 4">
    <name type="scientific">Kangiella geojedonensis</name>
    <dbReference type="NCBI Taxonomy" id="914150"/>
    <lineage>
        <taxon>Bacteria</taxon>
        <taxon>Pseudomonadati</taxon>
        <taxon>Pseudomonadota</taxon>
        <taxon>Gammaproteobacteria</taxon>
        <taxon>Kangiellales</taxon>
        <taxon>Kangiellaceae</taxon>
        <taxon>Kangiella</taxon>
    </lineage>
</organism>
<dbReference type="RefSeq" id="WP_052735249.1">
    <property type="nucleotide sequence ID" value="NZ_CP010975.1"/>
</dbReference>
<dbReference type="EMBL" id="CP010975">
    <property type="protein sequence ID" value="AKE52492.1"/>
    <property type="molecule type" value="Genomic_DNA"/>
</dbReference>
<dbReference type="Proteomes" id="UP000034071">
    <property type="component" value="Chromosome"/>
</dbReference>
<sequence length="234" mass="24657">MGAAANFAPHAQGAASVSRLVGDLGAVGVKAYYKTYGGNTHIILKGNPRLRKVLTGTKYAANNTKVVTMGLGKSGAIGAAKTGGLFSVAIMSSYRVADYFLNDRTTLNQLIGSLATDITKIAISTGLSIALATTEAVAVFAAGPLIAVVAIGFIATVGLDYLDKKYKITEKLVAALDQAEQNLKNNIEEKKKEALSVTGEALGHVVDYTIEYGKRKIINWISESTKRSVPSFGR</sequence>
<dbReference type="KEGG" id="kge:TQ33_1546"/>
<protein>
    <submittedName>
        <fullName evidence="3">Uncharacterized protein</fullName>
    </submittedName>
</protein>
<dbReference type="HOGENOM" id="CLU_1183784_0_0_6"/>